<organism evidence="2 3">
    <name type="scientific">Pleomassaria siparia CBS 279.74</name>
    <dbReference type="NCBI Taxonomy" id="1314801"/>
    <lineage>
        <taxon>Eukaryota</taxon>
        <taxon>Fungi</taxon>
        <taxon>Dikarya</taxon>
        <taxon>Ascomycota</taxon>
        <taxon>Pezizomycotina</taxon>
        <taxon>Dothideomycetes</taxon>
        <taxon>Pleosporomycetidae</taxon>
        <taxon>Pleosporales</taxon>
        <taxon>Pleomassariaceae</taxon>
        <taxon>Pleomassaria</taxon>
    </lineage>
</organism>
<sequence>MEYMDWFQEPWGYPLSTSSSPPPPPPPSRPLTKSDPPPKSFPFLRFPCDIRLLVYEELPCCILRAWPEIPPGFKVHDKTCPMSIVRTCKLVNAEALPTIMRKMAFRKDEARLHIELLKNNMGGSLAHIFASGFTATIHVHWMVYDASSIMAMGDRVRKRVALSKSGQADVEVRVDMYPASKSYSHGMPGLSSSKCAMVLLNFLDCMEDVEVRFWDTKEQRLVQFEKYLGQVDDKVHIDETLLTMLGDAERREGVTNGRTLWEVVYAGRFEEEDNEIEDESEDESEDE</sequence>
<protein>
    <recommendedName>
        <fullName evidence="4">F-box domain-containing protein</fullName>
    </recommendedName>
</protein>
<name>A0A6G1KA89_9PLEO</name>
<evidence type="ECO:0000256" key="1">
    <source>
        <dbReference type="SAM" id="MobiDB-lite"/>
    </source>
</evidence>
<feature type="compositionally biased region" description="Pro residues" evidence="1">
    <location>
        <begin position="20"/>
        <end position="36"/>
    </location>
</feature>
<feature type="region of interest" description="Disordered" evidence="1">
    <location>
        <begin position="13"/>
        <end position="36"/>
    </location>
</feature>
<evidence type="ECO:0008006" key="4">
    <source>
        <dbReference type="Google" id="ProtNLM"/>
    </source>
</evidence>
<evidence type="ECO:0000313" key="3">
    <source>
        <dbReference type="Proteomes" id="UP000799428"/>
    </source>
</evidence>
<evidence type="ECO:0000313" key="2">
    <source>
        <dbReference type="EMBL" id="KAF2709734.1"/>
    </source>
</evidence>
<accession>A0A6G1KA89</accession>
<dbReference type="AlphaFoldDB" id="A0A6G1KA89"/>
<gene>
    <name evidence="2" type="ORF">K504DRAFT_502449</name>
</gene>
<proteinExistence type="predicted"/>
<dbReference type="EMBL" id="MU005770">
    <property type="protein sequence ID" value="KAF2709734.1"/>
    <property type="molecule type" value="Genomic_DNA"/>
</dbReference>
<dbReference type="OrthoDB" id="5314997at2759"/>
<reference evidence="2" key="1">
    <citation type="journal article" date="2020" name="Stud. Mycol.">
        <title>101 Dothideomycetes genomes: a test case for predicting lifestyles and emergence of pathogens.</title>
        <authorList>
            <person name="Haridas S."/>
            <person name="Albert R."/>
            <person name="Binder M."/>
            <person name="Bloem J."/>
            <person name="Labutti K."/>
            <person name="Salamov A."/>
            <person name="Andreopoulos B."/>
            <person name="Baker S."/>
            <person name="Barry K."/>
            <person name="Bills G."/>
            <person name="Bluhm B."/>
            <person name="Cannon C."/>
            <person name="Castanera R."/>
            <person name="Culley D."/>
            <person name="Daum C."/>
            <person name="Ezra D."/>
            <person name="Gonzalez J."/>
            <person name="Henrissat B."/>
            <person name="Kuo A."/>
            <person name="Liang C."/>
            <person name="Lipzen A."/>
            <person name="Lutzoni F."/>
            <person name="Magnuson J."/>
            <person name="Mondo S."/>
            <person name="Nolan M."/>
            <person name="Ohm R."/>
            <person name="Pangilinan J."/>
            <person name="Park H.-J."/>
            <person name="Ramirez L."/>
            <person name="Alfaro M."/>
            <person name="Sun H."/>
            <person name="Tritt A."/>
            <person name="Yoshinaga Y."/>
            <person name="Zwiers L.-H."/>
            <person name="Turgeon B."/>
            <person name="Goodwin S."/>
            <person name="Spatafora J."/>
            <person name="Crous P."/>
            <person name="Grigoriev I."/>
        </authorList>
    </citation>
    <scope>NUCLEOTIDE SEQUENCE</scope>
    <source>
        <strain evidence="2">CBS 279.74</strain>
    </source>
</reference>
<dbReference type="Proteomes" id="UP000799428">
    <property type="component" value="Unassembled WGS sequence"/>
</dbReference>
<keyword evidence="3" id="KW-1185">Reference proteome</keyword>